<name>A0A6V7Q7D8_ANACO</name>
<dbReference type="InterPro" id="IPR002885">
    <property type="entry name" value="PPR_rpt"/>
</dbReference>
<dbReference type="Pfam" id="PF01535">
    <property type="entry name" value="PPR"/>
    <property type="match status" value="2"/>
</dbReference>
<protein>
    <recommendedName>
        <fullName evidence="5">Pentatricopeptide repeat-containing protein</fullName>
    </recommendedName>
</protein>
<dbReference type="AlphaFoldDB" id="A0A6V7Q7D8"/>
<keyword evidence="1" id="KW-0677">Repeat</keyword>
<dbReference type="Gene3D" id="1.25.40.10">
    <property type="entry name" value="Tetratricopeptide repeat domain"/>
    <property type="match status" value="1"/>
</dbReference>
<dbReference type="PANTHER" id="PTHR46862:SF5">
    <property type="entry name" value="OS02G0170000 PROTEIN"/>
    <property type="match status" value="1"/>
</dbReference>
<dbReference type="EMBL" id="LR862133">
    <property type="protein sequence ID" value="CAD1839099.1"/>
    <property type="molecule type" value="Genomic_DNA"/>
</dbReference>
<evidence type="ECO:0008006" key="5">
    <source>
        <dbReference type="Google" id="ProtNLM"/>
    </source>
</evidence>
<accession>A0A6V7Q7D8</accession>
<evidence type="ECO:0000313" key="4">
    <source>
        <dbReference type="EMBL" id="CAD1839099.1"/>
    </source>
</evidence>
<feature type="repeat" description="PPR" evidence="3">
    <location>
        <begin position="54"/>
        <end position="88"/>
    </location>
</feature>
<dbReference type="InterPro" id="IPR011990">
    <property type="entry name" value="TPR-like_helical_dom_sf"/>
</dbReference>
<organism evidence="4">
    <name type="scientific">Ananas comosus var. bracteatus</name>
    <name type="common">red pineapple</name>
    <dbReference type="NCBI Taxonomy" id="296719"/>
    <lineage>
        <taxon>Eukaryota</taxon>
        <taxon>Viridiplantae</taxon>
        <taxon>Streptophyta</taxon>
        <taxon>Embryophyta</taxon>
        <taxon>Tracheophyta</taxon>
        <taxon>Spermatophyta</taxon>
        <taxon>Magnoliopsida</taxon>
        <taxon>Liliopsida</taxon>
        <taxon>Poales</taxon>
        <taxon>Bromeliaceae</taxon>
        <taxon>Bromelioideae</taxon>
        <taxon>Ananas</taxon>
    </lineage>
</organism>
<proteinExistence type="predicted"/>
<feature type="repeat" description="PPR" evidence="3">
    <location>
        <begin position="89"/>
        <end position="123"/>
    </location>
</feature>
<gene>
    <name evidence="4" type="ORF">CB5_LOCUS22310</name>
</gene>
<dbReference type="PANTHER" id="PTHR46862">
    <property type="entry name" value="OS07G0661900 PROTEIN"/>
    <property type="match status" value="1"/>
</dbReference>
<evidence type="ECO:0000256" key="2">
    <source>
        <dbReference type="ARBA" id="ARBA00022946"/>
    </source>
</evidence>
<reference evidence="4" key="1">
    <citation type="submission" date="2020-07" db="EMBL/GenBank/DDBJ databases">
        <authorList>
            <person name="Lin J."/>
        </authorList>
    </citation>
    <scope>NUCLEOTIDE SEQUENCE</scope>
</reference>
<evidence type="ECO:0000256" key="3">
    <source>
        <dbReference type="PROSITE-ProRule" id="PRU00708"/>
    </source>
</evidence>
<sequence>MVQELQDMLDEMIELGASVDEQCVPVVMKMYIDLGLLDKADIFFEKHCSGEGISSKNYAAVIDAYAEKGLWEEAANVFYHKREAGRRKDIVEYNVMLKAYGRAKQYEKALSLFETMRSCGPWPTSAHITR</sequence>
<dbReference type="PROSITE" id="PS51375">
    <property type="entry name" value="PPR"/>
    <property type="match status" value="2"/>
</dbReference>
<keyword evidence="2" id="KW-0809">Transit peptide</keyword>
<evidence type="ECO:0000256" key="1">
    <source>
        <dbReference type="ARBA" id="ARBA00022737"/>
    </source>
</evidence>
<dbReference type="NCBIfam" id="TIGR00756">
    <property type="entry name" value="PPR"/>
    <property type="match status" value="1"/>
</dbReference>